<gene>
    <name evidence="2" type="primary">AlNc14C109G6332</name>
    <name evidence="2" type="ORF">ALNC14_071550</name>
</gene>
<dbReference type="HOGENOM" id="CLU_156207_0_0_1"/>
<sequence>MAEEKYYGSKQSSKNVDEDDIPIAREVHPSQVYGVPAPNDPHAGMHQQETYHPTYGQPPSVDAYGRPVVTAMPYHTQPQVVANNSHIMRDAQGNALCKKCSVPYPLPHGCTSWRCRNCQELNNASIYGDECCTIL</sequence>
<dbReference type="EMBL" id="FR824154">
    <property type="protein sequence ID" value="CCA21012.1"/>
    <property type="molecule type" value="Genomic_DNA"/>
</dbReference>
<name>F0WID1_9STRA</name>
<reference evidence="2" key="2">
    <citation type="submission" date="2011-02" db="EMBL/GenBank/DDBJ databases">
        <authorList>
            <person name="MacLean D."/>
        </authorList>
    </citation>
    <scope>NUCLEOTIDE SEQUENCE</scope>
</reference>
<accession>F0WID1</accession>
<evidence type="ECO:0000313" key="2">
    <source>
        <dbReference type="EMBL" id="CCA21012.1"/>
    </source>
</evidence>
<protein>
    <submittedName>
        <fullName evidence="2">Uncharacterized protein AlNc14C109G6332</fullName>
    </submittedName>
</protein>
<organism evidence="2">
    <name type="scientific">Albugo laibachii Nc14</name>
    <dbReference type="NCBI Taxonomy" id="890382"/>
    <lineage>
        <taxon>Eukaryota</taxon>
        <taxon>Sar</taxon>
        <taxon>Stramenopiles</taxon>
        <taxon>Oomycota</taxon>
        <taxon>Peronosporomycetes</taxon>
        <taxon>Albuginales</taxon>
        <taxon>Albuginaceae</taxon>
        <taxon>Albugo</taxon>
    </lineage>
</organism>
<evidence type="ECO:0000256" key="1">
    <source>
        <dbReference type="SAM" id="MobiDB-lite"/>
    </source>
</evidence>
<dbReference type="AlphaFoldDB" id="F0WID1"/>
<proteinExistence type="predicted"/>
<reference evidence="2" key="1">
    <citation type="journal article" date="2011" name="PLoS Biol.">
        <title>Gene gain and loss during evolution of obligate parasitism in the white rust pathogen of Arabidopsis thaliana.</title>
        <authorList>
            <person name="Kemen E."/>
            <person name="Gardiner A."/>
            <person name="Schultz-Larsen T."/>
            <person name="Kemen A.C."/>
            <person name="Balmuth A.L."/>
            <person name="Robert-Seilaniantz A."/>
            <person name="Bailey K."/>
            <person name="Holub E."/>
            <person name="Studholme D.J."/>
            <person name="Maclean D."/>
            <person name="Jones J.D."/>
        </authorList>
    </citation>
    <scope>NUCLEOTIDE SEQUENCE</scope>
</reference>
<feature type="region of interest" description="Disordered" evidence="1">
    <location>
        <begin position="1"/>
        <end position="62"/>
    </location>
</feature>